<gene>
    <name evidence="4" type="ORF">A9Y76_21020</name>
</gene>
<evidence type="ECO:0000256" key="2">
    <source>
        <dbReference type="ARBA" id="ARBA00022801"/>
    </source>
</evidence>
<dbReference type="GeneID" id="61528521"/>
<dbReference type="CDD" id="cd02612">
    <property type="entry name" value="HAD_PGPPase"/>
    <property type="match status" value="1"/>
</dbReference>
<dbReference type="OrthoDB" id="9784466at2"/>
<dbReference type="Proteomes" id="UP000078572">
    <property type="component" value="Chromosome 2"/>
</dbReference>
<dbReference type="PANTHER" id="PTHR43344">
    <property type="entry name" value="PHOSPHOSERINE PHOSPHATASE"/>
    <property type="match status" value="1"/>
</dbReference>
<evidence type="ECO:0000313" key="5">
    <source>
        <dbReference type="Proteomes" id="UP000078572"/>
    </source>
</evidence>
<dbReference type="InterPro" id="IPR006385">
    <property type="entry name" value="HAD_hydro_SerB1"/>
</dbReference>
<proteinExistence type="predicted"/>
<keyword evidence="1" id="KW-0479">Metal-binding</keyword>
<dbReference type="GO" id="GO:0016787">
    <property type="term" value="F:hydrolase activity"/>
    <property type="evidence" value="ECO:0007669"/>
    <property type="project" value="UniProtKB-KW"/>
</dbReference>
<dbReference type="Gene3D" id="1.20.1440.100">
    <property type="entry name" value="SG protein - dephosphorylation function"/>
    <property type="match status" value="1"/>
</dbReference>
<accession>A0A192A3U6</accession>
<dbReference type="EMBL" id="CP016023">
    <property type="protein sequence ID" value="ANJ75023.1"/>
    <property type="molecule type" value="Genomic_DNA"/>
</dbReference>
<evidence type="ECO:0000256" key="1">
    <source>
        <dbReference type="ARBA" id="ARBA00022723"/>
    </source>
</evidence>
<dbReference type="GO" id="GO:0046872">
    <property type="term" value="F:metal ion binding"/>
    <property type="evidence" value="ECO:0007669"/>
    <property type="project" value="UniProtKB-KW"/>
</dbReference>
<dbReference type="InterPro" id="IPR036412">
    <property type="entry name" value="HAD-like_sf"/>
</dbReference>
<dbReference type="RefSeq" id="WP_064807282.1">
    <property type="nucleotide sequence ID" value="NZ_CP016023.1"/>
</dbReference>
<keyword evidence="2" id="KW-0378">Hydrolase</keyword>
<dbReference type="SUPFAM" id="SSF56784">
    <property type="entry name" value="HAD-like"/>
    <property type="match status" value="1"/>
</dbReference>
<organism evidence="4 5">
    <name type="scientific">Ralstonia insidiosa</name>
    <dbReference type="NCBI Taxonomy" id="190721"/>
    <lineage>
        <taxon>Bacteria</taxon>
        <taxon>Pseudomonadati</taxon>
        <taxon>Pseudomonadota</taxon>
        <taxon>Betaproteobacteria</taxon>
        <taxon>Burkholderiales</taxon>
        <taxon>Burkholderiaceae</taxon>
        <taxon>Ralstonia</taxon>
    </lineage>
</organism>
<dbReference type="Gene3D" id="3.40.50.1000">
    <property type="entry name" value="HAD superfamily/HAD-like"/>
    <property type="match status" value="1"/>
</dbReference>
<dbReference type="PANTHER" id="PTHR43344:SF13">
    <property type="entry name" value="PHOSPHATASE RV3661-RELATED"/>
    <property type="match status" value="1"/>
</dbReference>
<dbReference type="NCBIfam" id="TIGR01490">
    <property type="entry name" value="HAD-SF-IB-hyp1"/>
    <property type="match status" value="1"/>
</dbReference>
<dbReference type="Pfam" id="PF12710">
    <property type="entry name" value="HAD"/>
    <property type="match status" value="1"/>
</dbReference>
<dbReference type="STRING" id="190721.ACS15_4482"/>
<keyword evidence="5" id="KW-1185">Reference proteome</keyword>
<sequence length="227" mass="25441">MQSLALFDLDHTLLPIDSEYEWGRFLVAQGAVDREAFEQANERWMREYREGTLDFARHARFSLGLLAQHPRTRLDAWRANFMREVIQPAMLPRAKKLVDAHLHAGDLCCIVTATHRYLTEPIAAAFNVPHLLAVEGETVGNQADSNFTGNLVGTPSFGAGKIVRVTEWLAQRGQRMADFSRTVFYSDSRNDLPLLETVSHPIAISPDATLRGVAEARGWPVVELFVA</sequence>
<name>A0A192A3U6_9RALS</name>
<evidence type="ECO:0000313" key="4">
    <source>
        <dbReference type="EMBL" id="ANJ75023.1"/>
    </source>
</evidence>
<reference evidence="5" key="1">
    <citation type="submission" date="2016-06" db="EMBL/GenBank/DDBJ databases">
        <authorList>
            <person name="Xu Y."/>
            <person name="Nagy A."/>
            <person name="Yan X."/>
            <person name="Kim S.W."/>
            <person name="Haley B."/>
            <person name="Liu N.T."/>
            <person name="Nou X."/>
        </authorList>
    </citation>
    <scope>NUCLEOTIDE SEQUENCE [LARGE SCALE GENOMIC DNA]</scope>
    <source>
        <strain evidence="5">ATCC 49129</strain>
    </source>
</reference>
<evidence type="ECO:0000256" key="3">
    <source>
        <dbReference type="ARBA" id="ARBA00022842"/>
    </source>
</evidence>
<protein>
    <submittedName>
        <fullName evidence="4">Phosphoserine phosphatase</fullName>
    </submittedName>
</protein>
<dbReference type="NCBIfam" id="TIGR01488">
    <property type="entry name" value="HAD-SF-IB"/>
    <property type="match status" value="1"/>
</dbReference>
<keyword evidence="3" id="KW-0460">Magnesium</keyword>
<dbReference type="InterPro" id="IPR023214">
    <property type="entry name" value="HAD_sf"/>
</dbReference>
<dbReference type="AlphaFoldDB" id="A0A192A3U6"/>
<dbReference type="InterPro" id="IPR050582">
    <property type="entry name" value="HAD-like_SerB"/>
</dbReference>